<dbReference type="STRING" id="679936.Sulac_0708"/>
<gene>
    <name evidence="1" type="ordered locus">Sulac_0708</name>
</gene>
<dbReference type="Proteomes" id="UP000005439">
    <property type="component" value="Chromosome"/>
</dbReference>
<accession>G8U0J3</accession>
<evidence type="ECO:0000313" key="1">
    <source>
        <dbReference type="EMBL" id="AEW04215.1"/>
    </source>
</evidence>
<dbReference type="AlphaFoldDB" id="G8U0J3"/>
<dbReference type="InterPro" id="IPR036563">
    <property type="entry name" value="MoaE_sf"/>
</dbReference>
<dbReference type="InterPro" id="IPR003448">
    <property type="entry name" value="Mopterin_biosynth_MoaE"/>
</dbReference>
<dbReference type="EMBL" id="CP003179">
    <property type="protein sequence ID" value="AEW04215.1"/>
    <property type="molecule type" value="Genomic_DNA"/>
</dbReference>
<dbReference type="KEGG" id="sap:Sulac_0708"/>
<sequence>MDIYRITTEPIVIQEALDAIQDPACGGQAIFLGTVRNEYEGRPSHGLIYDAYRPLAEKEMARIGDELRRRHDIRHIVMIHRIGHLAVTDMAVVVAVSAAHREAAMAAAREGIDEIKRRAPIWKKELFDDGDEAWHHDPDHFPSNEETV</sequence>
<name>G8U0J3_SULAD</name>
<reference evidence="1 2" key="2">
    <citation type="journal article" date="2012" name="Stand. Genomic Sci.">
        <title>Complete genome sequence of the moderately thermophilic mineral-sulfide-oxidizing firmicute Sulfobacillus acidophilus type strain (NAL(T)).</title>
        <authorList>
            <person name="Anderson I."/>
            <person name="Chertkov O."/>
            <person name="Chen A."/>
            <person name="Saunders E."/>
            <person name="Lapidus A."/>
            <person name="Nolan M."/>
            <person name="Lucas S."/>
            <person name="Hammon N."/>
            <person name="Deshpande S."/>
            <person name="Cheng J.F."/>
            <person name="Han C."/>
            <person name="Tapia R."/>
            <person name="Goodwin L.A."/>
            <person name="Pitluck S."/>
            <person name="Liolios K."/>
            <person name="Pagani I."/>
            <person name="Ivanova N."/>
            <person name="Mikhailova N."/>
            <person name="Pati A."/>
            <person name="Palaniappan K."/>
            <person name="Land M."/>
            <person name="Pan C."/>
            <person name="Rohde M."/>
            <person name="Pukall R."/>
            <person name="Goker M."/>
            <person name="Detter J.C."/>
            <person name="Woyke T."/>
            <person name="Bristow J."/>
            <person name="Eisen J.A."/>
            <person name="Markowitz V."/>
            <person name="Hugenholtz P."/>
            <person name="Kyrpides N.C."/>
            <person name="Klenk H.P."/>
            <person name="Mavromatis K."/>
        </authorList>
    </citation>
    <scope>NUCLEOTIDE SEQUENCE [LARGE SCALE GENOMIC DNA]</scope>
    <source>
        <strain evidence="2">ATCC 700253 / DSM 10332 / NAL</strain>
    </source>
</reference>
<organism evidence="1 2">
    <name type="scientific">Sulfobacillus acidophilus (strain ATCC 700253 / DSM 10332 / NAL)</name>
    <dbReference type="NCBI Taxonomy" id="679936"/>
    <lineage>
        <taxon>Bacteria</taxon>
        <taxon>Bacillati</taxon>
        <taxon>Bacillota</taxon>
        <taxon>Clostridia</taxon>
        <taxon>Eubacteriales</taxon>
        <taxon>Clostridiales Family XVII. Incertae Sedis</taxon>
        <taxon>Sulfobacillus</taxon>
    </lineage>
</organism>
<reference evidence="2" key="1">
    <citation type="submission" date="2011-12" db="EMBL/GenBank/DDBJ databases">
        <title>The complete genome of chromosome of Sulfobacillus acidophilus DSM 10332.</title>
        <authorList>
            <person name="Lucas S."/>
            <person name="Han J."/>
            <person name="Lapidus A."/>
            <person name="Bruce D."/>
            <person name="Goodwin L."/>
            <person name="Pitluck S."/>
            <person name="Peters L."/>
            <person name="Kyrpides N."/>
            <person name="Mavromatis K."/>
            <person name="Ivanova N."/>
            <person name="Mikhailova N."/>
            <person name="Chertkov O."/>
            <person name="Saunders E."/>
            <person name="Detter J.C."/>
            <person name="Tapia R."/>
            <person name="Han C."/>
            <person name="Land M."/>
            <person name="Hauser L."/>
            <person name="Markowitz V."/>
            <person name="Cheng J.-F."/>
            <person name="Hugenholtz P."/>
            <person name="Woyke T."/>
            <person name="Wu D."/>
            <person name="Pukall R."/>
            <person name="Gehrich-Schroeter G."/>
            <person name="Schneider S."/>
            <person name="Klenk H.-P."/>
            <person name="Eisen J.A."/>
        </authorList>
    </citation>
    <scope>NUCLEOTIDE SEQUENCE [LARGE SCALE GENOMIC DNA]</scope>
    <source>
        <strain evidence="2">ATCC 700253 / DSM 10332 / NAL</strain>
    </source>
</reference>
<dbReference type="PATRIC" id="fig|679936.5.peg.757"/>
<dbReference type="Pfam" id="PF02391">
    <property type="entry name" value="MoaE"/>
    <property type="match status" value="1"/>
</dbReference>
<dbReference type="HOGENOM" id="CLU_089568_1_2_9"/>
<evidence type="ECO:0000313" key="2">
    <source>
        <dbReference type="Proteomes" id="UP000005439"/>
    </source>
</evidence>
<dbReference type="Gene3D" id="3.90.1170.40">
    <property type="entry name" value="Molybdopterin biosynthesis MoaE subunit"/>
    <property type="match status" value="1"/>
</dbReference>
<dbReference type="PANTHER" id="PTHR23404">
    <property type="entry name" value="MOLYBDOPTERIN SYNTHASE RELATED"/>
    <property type="match status" value="1"/>
</dbReference>
<dbReference type="CDD" id="cd00756">
    <property type="entry name" value="MoaE"/>
    <property type="match status" value="1"/>
</dbReference>
<dbReference type="SUPFAM" id="SSF54690">
    <property type="entry name" value="Molybdopterin synthase subunit MoaE"/>
    <property type="match status" value="1"/>
</dbReference>
<protein>
    <submittedName>
        <fullName evidence="1">Molybdopterin synthase subunit MoaE</fullName>
    </submittedName>
</protein>
<proteinExistence type="predicted"/>
<keyword evidence="2" id="KW-1185">Reference proteome</keyword>
<dbReference type="GO" id="GO:0006777">
    <property type="term" value="P:Mo-molybdopterin cofactor biosynthetic process"/>
    <property type="evidence" value="ECO:0007669"/>
    <property type="project" value="InterPro"/>
</dbReference>